<evidence type="ECO:0000256" key="1">
    <source>
        <dbReference type="SAM" id="MobiDB-lite"/>
    </source>
</evidence>
<keyword evidence="3" id="KW-1185">Reference proteome</keyword>
<reference evidence="2 3" key="1">
    <citation type="journal article" date="2016" name="PLoS Pathog.">
        <title>Biosynthesis of antibiotic leucinostatins in bio-control fungus Purpureocillium lilacinum and their inhibition on phytophthora revealed by genome mining.</title>
        <authorList>
            <person name="Wang G."/>
            <person name="Liu Z."/>
            <person name="Lin R."/>
            <person name="Li E."/>
            <person name="Mao Z."/>
            <person name="Ling J."/>
            <person name="Yang Y."/>
            <person name="Yin W.B."/>
            <person name="Xie B."/>
        </authorList>
    </citation>
    <scope>NUCLEOTIDE SEQUENCE [LARGE SCALE GENOMIC DNA]</scope>
    <source>
        <strain evidence="2">170</strain>
    </source>
</reference>
<organism evidence="2 3">
    <name type="scientific">Pochonia chlamydosporia 170</name>
    <dbReference type="NCBI Taxonomy" id="1380566"/>
    <lineage>
        <taxon>Eukaryota</taxon>
        <taxon>Fungi</taxon>
        <taxon>Dikarya</taxon>
        <taxon>Ascomycota</taxon>
        <taxon>Pezizomycotina</taxon>
        <taxon>Sordariomycetes</taxon>
        <taxon>Hypocreomycetidae</taxon>
        <taxon>Hypocreales</taxon>
        <taxon>Clavicipitaceae</taxon>
        <taxon>Pochonia</taxon>
    </lineage>
</organism>
<accession>A0A179F0L0</accession>
<feature type="region of interest" description="Disordered" evidence="1">
    <location>
        <begin position="1"/>
        <end position="24"/>
    </location>
</feature>
<dbReference type="Proteomes" id="UP000078397">
    <property type="component" value="Unassembled WGS sequence"/>
</dbReference>
<evidence type="ECO:0000313" key="2">
    <source>
        <dbReference type="EMBL" id="OAQ58689.1"/>
    </source>
</evidence>
<dbReference type="RefSeq" id="XP_018136808.1">
    <property type="nucleotide sequence ID" value="XM_018294693.1"/>
</dbReference>
<proteinExistence type="predicted"/>
<sequence>MEWTCRSGQAAESPHWTFADDSGALTNDRIEGGNKEGIETDSCLGVNGDILYEKSDTRAYFGLWRIIWIL</sequence>
<protein>
    <submittedName>
        <fullName evidence="2">Uncharacterized protein</fullName>
    </submittedName>
</protein>
<gene>
    <name evidence="2" type="ORF">VFPPC_16941</name>
</gene>
<name>A0A179F0L0_METCM</name>
<comment type="caution">
    <text evidence="2">The sequence shown here is derived from an EMBL/GenBank/DDBJ whole genome shotgun (WGS) entry which is preliminary data.</text>
</comment>
<dbReference type="EMBL" id="LSBJ02000014">
    <property type="protein sequence ID" value="OAQ58689.1"/>
    <property type="molecule type" value="Genomic_DNA"/>
</dbReference>
<dbReference type="GeneID" id="28858687"/>
<dbReference type="PROSITE" id="PS50231">
    <property type="entry name" value="RICIN_B_LECTIN"/>
    <property type="match status" value="1"/>
</dbReference>
<dbReference type="AlphaFoldDB" id="A0A179F0L0"/>
<dbReference type="KEGG" id="pchm:VFPPC_16941"/>
<evidence type="ECO:0000313" key="3">
    <source>
        <dbReference type="Proteomes" id="UP000078397"/>
    </source>
</evidence>